<keyword evidence="1" id="KW-0732">Signal</keyword>
<sequence>MKSKLLLLTLVLFSYTYVNAQSSKEIEKMAKAETTKMVAALDLTDDQEIAIYRQNYTLVEQQSRFDKVENKTDKVVAAMENYKMQYQENVQKLLTDSQREQFKNWVEKSKLLKE</sequence>
<dbReference type="AlphaFoldDB" id="A0A7K3WUS6"/>
<comment type="caution">
    <text evidence="2">The sequence shown here is derived from an EMBL/GenBank/DDBJ whole genome shotgun (WGS) entry which is preliminary data.</text>
</comment>
<evidence type="ECO:0000256" key="1">
    <source>
        <dbReference type="SAM" id="SignalP"/>
    </source>
</evidence>
<gene>
    <name evidence="2" type="ORF">G3O08_12965</name>
</gene>
<accession>A0A7K3WUS6</accession>
<dbReference type="EMBL" id="JAAGVY010000025">
    <property type="protein sequence ID" value="NEN24415.1"/>
    <property type="molecule type" value="Genomic_DNA"/>
</dbReference>
<evidence type="ECO:0000313" key="3">
    <source>
        <dbReference type="Proteomes" id="UP000486602"/>
    </source>
</evidence>
<feature type="signal peptide" evidence="1">
    <location>
        <begin position="1"/>
        <end position="20"/>
    </location>
</feature>
<dbReference type="RefSeq" id="WP_163285807.1">
    <property type="nucleotide sequence ID" value="NZ_JAAGVY010000025.1"/>
</dbReference>
<feature type="chain" id="PRO_5029757967" evidence="1">
    <location>
        <begin position="21"/>
        <end position="114"/>
    </location>
</feature>
<dbReference type="Proteomes" id="UP000486602">
    <property type="component" value="Unassembled WGS sequence"/>
</dbReference>
<reference evidence="2 3" key="1">
    <citation type="submission" date="2020-02" db="EMBL/GenBank/DDBJ databases">
        <title>Out from the shadows clarifying the taxonomy of the family Cryomorphaceae and related taxa by utilizing the GTDB taxonomic framework.</title>
        <authorList>
            <person name="Bowman J.P."/>
        </authorList>
    </citation>
    <scope>NUCLEOTIDE SEQUENCE [LARGE SCALE GENOMIC DNA]</scope>
    <source>
        <strain evidence="2 3">QSSC 1-22</strain>
    </source>
</reference>
<protein>
    <submittedName>
        <fullName evidence="2">Uncharacterized protein</fullName>
    </submittedName>
</protein>
<proteinExistence type="predicted"/>
<evidence type="ECO:0000313" key="2">
    <source>
        <dbReference type="EMBL" id="NEN24415.1"/>
    </source>
</evidence>
<name>A0A7K3WUS6_9FLAO</name>
<organism evidence="2 3">
    <name type="scientific">Cryomorpha ignava</name>
    <dbReference type="NCBI Taxonomy" id="101383"/>
    <lineage>
        <taxon>Bacteria</taxon>
        <taxon>Pseudomonadati</taxon>
        <taxon>Bacteroidota</taxon>
        <taxon>Flavobacteriia</taxon>
        <taxon>Flavobacteriales</taxon>
        <taxon>Cryomorphaceae</taxon>
        <taxon>Cryomorpha</taxon>
    </lineage>
</organism>
<keyword evidence="3" id="KW-1185">Reference proteome</keyword>